<dbReference type="EMBL" id="CP075584">
    <property type="protein sequence ID" value="WBM80857.1"/>
    <property type="molecule type" value="Genomic_DNA"/>
</dbReference>
<dbReference type="RefSeq" id="WP_281535562.1">
    <property type="nucleotide sequence ID" value="NZ_CP075584.1"/>
</dbReference>
<name>A0ABY7NGI5_9MICO</name>
<sequence length="446" mass="47578">MPHSQQGSGGFRPPPVPPDLRFSAPGEYAALLRRAHDLALSGAARPNVDPGLWASWQRALAVGIDPDAHLPRHLHEVSDVVSLRRAHALAVVIPALSELLADETASGRHLLVLTNAQGEILWRVGSPAVLRQADGLEFVEGADWSESGIGTNAISEVVVSGRAAQLFSAEHLVRTHHDWACTASPLRDPRTGDLLGVLNVSGPLDTVTVDSMRMVKTGVRLAEEMLKARPGTATSSGPDAAVGRTVDRHQTGMALELLGDNPAVVFAGGRRVPLSLRRAEILALLDSRTRGWSAEELAYEVHGETGAASTIRIEMHRIRAAVAGLVESSPYRLTDAVHGTSDVSRVLRLLRNGQLAEALDAYSAPLLSRSGAFAIESLRIELSDAVGAAARASGSAELIKRWCVTDMGSTDEDAVQALGRLLGQQDAGYLAFRARSERLDREFGLP</sequence>
<organism evidence="1 2">
    <name type="scientific">Cryobacterium breve</name>
    <dbReference type="NCBI Taxonomy" id="1259258"/>
    <lineage>
        <taxon>Bacteria</taxon>
        <taxon>Bacillati</taxon>
        <taxon>Actinomycetota</taxon>
        <taxon>Actinomycetes</taxon>
        <taxon>Micrococcales</taxon>
        <taxon>Microbacteriaceae</taxon>
        <taxon>Cryobacterium</taxon>
    </lineage>
</organism>
<dbReference type="Gene3D" id="3.30.450.40">
    <property type="match status" value="1"/>
</dbReference>
<evidence type="ECO:0000313" key="1">
    <source>
        <dbReference type="EMBL" id="WBM80857.1"/>
    </source>
</evidence>
<reference evidence="1 2" key="1">
    <citation type="submission" date="2021-05" db="EMBL/GenBank/DDBJ databases">
        <authorList>
            <person name="Kumar R."/>
            <person name="Kumar A."/>
            <person name="Mukhia S."/>
        </authorList>
    </citation>
    <scope>NUCLEOTIDE SEQUENCE [LARGE SCALE GENOMIC DNA]</scope>
    <source>
        <strain evidence="1 2">ERMR7:08</strain>
    </source>
</reference>
<accession>A0ABY7NGI5</accession>
<evidence type="ECO:0000313" key="2">
    <source>
        <dbReference type="Proteomes" id="UP001212421"/>
    </source>
</evidence>
<dbReference type="InterPro" id="IPR029016">
    <property type="entry name" value="GAF-like_dom_sf"/>
</dbReference>
<dbReference type="Proteomes" id="UP001212421">
    <property type="component" value="Chromosome"/>
</dbReference>
<protein>
    <submittedName>
        <fullName evidence="1">Transcriptional regulator</fullName>
    </submittedName>
</protein>
<proteinExistence type="predicted"/>
<keyword evidence="2" id="KW-1185">Reference proteome</keyword>
<gene>
    <name evidence="1" type="ORF">KIV56_05940</name>
</gene>